<protein>
    <submittedName>
        <fullName evidence="1">Uncharacterized protein</fullName>
    </submittedName>
</protein>
<name>A0A1X7TYG4_AMPQE</name>
<sequence>MTLHDTMGGRKYSCQSDKYCSITRKLAVFIGWTNALISFVDDSFKLFTQTLDSSYELPSRTKIIKEITVICNKLKKEILTYLHSAQYVNICTEIWTKKGMSALFLEIIAHFFLTKDKKRHNITLAAHFTTHCSESG</sequence>
<accession>A0A1X7TYG4</accession>
<organism evidence="1">
    <name type="scientific">Amphimedon queenslandica</name>
    <name type="common">Sponge</name>
    <dbReference type="NCBI Taxonomy" id="400682"/>
    <lineage>
        <taxon>Eukaryota</taxon>
        <taxon>Metazoa</taxon>
        <taxon>Porifera</taxon>
        <taxon>Demospongiae</taxon>
        <taxon>Heteroscleromorpha</taxon>
        <taxon>Haplosclerida</taxon>
        <taxon>Niphatidae</taxon>
        <taxon>Amphimedon</taxon>
    </lineage>
</organism>
<dbReference type="AlphaFoldDB" id="A0A1X7TYG4"/>
<proteinExistence type="predicted"/>
<evidence type="ECO:0000313" key="1">
    <source>
        <dbReference type="EnsemblMetazoa" id="Aqu2.1.20457_001"/>
    </source>
</evidence>
<reference evidence="1" key="1">
    <citation type="submission" date="2017-05" db="UniProtKB">
        <authorList>
            <consortium name="EnsemblMetazoa"/>
        </authorList>
    </citation>
    <scope>IDENTIFICATION</scope>
</reference>
<dbReference type="EnsemblMetazoa" id="Aqu2.1.20457_001">
    <property type="protein sequence ID" value="Aqu2.1.20457_001"/>
    <property type="gene ID" value="Aqu2.1.20457"/>
</dbReference>
<dbReference type="InParanoid" id="A0A1X7TYG4"/>